<dbReference type="Proteomes" id="UP000236151">
    <property type="component" value="Unassembled WGS sequence"/>
</dbReference>
<evidence type="ECO:0000256" key="2">
    <source>
        <dbReference type="ARBA" id="ARBA00022741"/>
    </source>
</evidence>
<dbReference type="InterPro" id="IPR050166">
    <property type="entry name" value="ABC_transporter_ATP-bind"/>
</dbReference>
<dbReference type="InterPro" id="IPR003593">
    <property type="entry name" value="AAA+_ATPase"/>
</dbReference>
<dbReference type="KEGG" id="cthd:CDO33_18880"/>
<dbReference type="PROSITE" id="PS50893">
    <property type="entry name" value="ABC_TRANSPORTER_2"/>
    <property type="match status" value="1"/>
</dbReference>
<dbReference type="PANTHER" id="PTHR42788:SF21">
    <property type="entry name" value="ABC TRANSPORTER ATP-BINDING PROTEIN"/>
    <property type="match status" value="1"/>
</dbReference>
<keyword evidence="3 5" id="KW-0067">ATP-binding</keyword>
<dbReference type="EMBL" id="NIOJ01000040">
    <property type="protein sequence ID" value="PNT97146.1"/>
    <property type="molecule type" value="Genomic_DNA"/>
</dbReference>
<dbReference type="OrthoDB" id="9801958at2"/>
<reference evidence="5 6" key="1">
    <citation type="submission" date="2017-06" db="EMBL/GenBank/DDBJ databases">
        <title>Investigating the central metabolism of Clostridium thermosuccinogenes.</title>
        <authorList>
            <person name="Koendjbiharie J.G."/>
            <person name="van Kranenburg R."/>
        </authorList>
    </citation>
    <scope>NUCLEOTIDE SEQUENCE [LARGE SCALE GENOMIC DNA]</scope>
    <source>
        <strain evidence="5 6">DSM 5806</strain>
    </source>
</reference>
<dbReference type="SUPFAM" id="SSF52540">
    <property type="entry name" value="P-loop containing nucleoside triphosphate hydrolases"/>
    <property type="match status" value="1"/>
</dbReference>
<dbReference type="GO" id="GO:0016887">
    <property type="term" value="F:ATP hydrolysis activity"/>
    <property type="evidence" value="ECO:0007669"/>
    <property type="project" value="InterPro"/>
</dbReference>
<evidence type="ECO:0000313" key="5">
    <source>
        <dbReference type="EMBL" id="PNT97146.1"/>
    </source>
</evidence>
<evidence type="ECO:0000256" key="1">
    <source>
        <dbReference type="ARBA" id="ARBA00022448"/>
    </source>
</evidence>
<comment type="caution">
    <text evidence="5">The sequence shown here is derived from an EMBL/GenBank/DDBJ whole genome shotgun (WGS) entry which is preliminary data.</text>
</comment>
<dbReference type="AlphaFoldDB" id="A0A2K2EYP7"/>
<dbReference type="SMART" id="SM00382">
    <property type="entry name" value="AAA"/>
    <property type="match status" value="1"/>
</dbReference>
<dbReference type="InterPro" id="IPR027417">
    <property type="entry name" value="P-loop_NTPase"/>
</dbReference>
<gene>
    <name evidence="5" type="ORF">CDQ84_13955</name>
</gene>
<evidence type="ECO:0000313" key="6">
    <source>
        <dbReference type="Proteomes" id="UP000236151"/>
    </source>
</evidence>
<keyword evidence="1" id="KW-0813">Transport</keyword>
<evidence type="ECO:0000259" key="4">
    <source>
        <dbReference type="PROSITE" id="PS50893"/>
    </source>
</evidence>
<evidence type="ECO:0000256" key="3">
    <source>
        <dbReference type="ARBA" id="ARBA00022840"/>
    </source>
</evidence>
<accession>A0A2K2EYP7</accession>
<sequence>MEYIVEINGLGMKYQSLNGEINAIENIDLSVKKGEFISIVGPSGCGKSTLLSIICGLLTPTSGHVLINGKSLRGPSSDVGYMPQKDHLFDWRTILQNVLLGLEIRKIMTDENKQYALNLLKTYGLYEFKDKYPYQLSGGMRQRAALIRTLATKPEILLLDEAFSALDYQTRLAVTDDIYKIIKKENKTAILVTHDISESISMADRVIVLTSRPARVKNIHEIKFDCENRSPLSCREAPEFRYYFNAIWKELDIHV</sequence>
<dbReference type="GO" id="GO:0005524">
    <property type="term" value="F:ATP binding"/>
    <property type="evidence" value="ECO:0007669"/>
    <property type="project" value="UniProtKB-KW"/>
</dbReference>
<dbReference type="CDD" id="cd03293">
    <property type="entry name" value="ABC_NrtD_SsuB_transporters"/>
    <property type="match status" value="1"/>
</dbReference>
<dbReference type="InterPro" id="IPR003439">
    <property type="entry name" value="ABC_transporter-like_ATP-bd"/>
</dbReference>
<protein>
    <submittedName>
        <fullName evidence="5">Spermidine/putrescine ABC transporter ATP-binding protein</fullName>
    </submittedName>
</protein>
<dbReference type="PANTHER" id="PTHR42788">
    <property type="entry name" value="TAURINE IMPORT ATP-BINDING PROTEIN-RELATED"/>
    <property type="match status" value="1"/>
</dbReference>
<proteinExistence type="predicted"/>
<feature type="domain" description="ABC transporter" evidence="4">
    <location>
        <begin position="5"/>
        <end position="236"/>
    </location>
</feature>
<name>A0A2K2EYP7_9CLOT</name>
<organism evidence="5 6">
    <name type="scientific">Clostridium thermosuccinogenes</name>
    <dbReference type="NCBI Taxonomy" id="84032"/>
    <lineage>
        <taxon>Bacteria</taxon>
        <taxon>Bacillati</taxon>
        <taxon>Bacillota</taxon>
        <taxon>Clostridia</taxon>
        <taxon>Eubacteriales</taxon>
        <taxon>Clostridiaceae</taxon>
        <taxon>Clostridium</taxon>
    </lineage>
</organism>
<dbReference type="PROSITE" id="PS00211">
    <property type="entry name" value="ABC_TRANSPORTER_1"/>
    <property type="match status" value="1"/>
</dbReference>
<keyword evidence="2" id="KW-0547">Nucleotide-binding</keyword>
<dbReference type="Pfam" id="PF00005">
    <property type="entry name" value="ABC_tran"/>
    <property type="match status" value="1"/>
</dbReference>
<keyword evidence="6" id="KW-1185">Reference proteome</keyword>
<dbReference type="Gene3D" id="3.40.50.300">
    <property type="entry name" value="P-loop containing nucleotide triphosphate hydrolases"/>
    <property type="match status" value="1"/>
</dbReference>
<dbReference type="InterPro" id="IPR017871">
    <property type="entry name" value="ABC_transporter-like_CS"/>
</dbReference>